<dbReference type="EMBL" id="RJVU01016772">
    <property type="protein sequence ID" value="ROL52285.1"/>
    <property type="molecule type" value="Genomic_DNA"/>
</dbReference>
<reference evidence="1 2" key="1">
    <citation type="submission" date="2018-10" db="EMBL/GenBank/DDBJ databases">
        <title>Genome assembly for a Yunnan-Guizhou Plateau 3E fish, Anabarilius grahami (Regan), and its evolutionary and genetic applications.</title>
        <authorList>
            <person name="Jiang W."/>
        </authorList>
    </citation>
    <scope>NUCLEOTIDE SEQUENCE [LARGE SCALE GENOMIC DNA]</scope>
    <source>
        <strain evidence="1">AG-KIZ</strain>
        <tissue evidence="1">Muscle</tissue>
    </source>
</reference>
<accession>A0A3N0Z160</accession>
<proteinExistence type="predicted"/>
<organism evidence="1 2">
    <name type="scientific">Anabarilius grahami</name>
    <name type="common">Kanglang fish</name>
    <name type="synonym">Barilius grahami</name>
    <dbReference type="NCBI Taxonomy" id="495550"/>
    <lineage>
        <taxon>Eukaryota</taxon>
        <taxon>Metazoa</taxon>
        <taxon>Chordata</taxon>
        <taxon>Craniata</taxon>
        <taxon>Vertebrata</taxon>
        <taxon>Euteleostomi</taxon>
        <taxon>Actinopterygii</taxon>
        <taxon>Neopterygii</taxon>
        <taxon>Teleostei</taxon>
        <taxon>Ostariophysi</taxon>
        <taxon>Cypriniformes</taxon>
        <taxon>Xenocyprididae</taxon>
        <taxon>Xenocypridinae</taxon>
        <taxon>Xenocypridinae incertae sedis</taxon>
        <taxon>Anabarilius</taxon>
    </lineage>
</organism>
<dbReference type="AlphaFoldDB" id="A0A3N0Z160"/>
<keyword evidence="2" id="KW-1185">Reference proteome</keyword>
<sequence>MAGRESGMAAMMGRDSGMAVMTGRDSEMDLQETTGIDKRLEVLCLFTAVRTEIKGGSADLEIKFMLQETLFLALGMGHNVNHRGRRNF</sequence>
<protein>
    <submittedName>
        <fullName evidence="1">Uncharacterized protein</fullName>
    </submittedName>
</protein>
<name>A0A3N0Z160_ANAGA</name>
<comment type="caution">
    <text evidence="1">The sequence shown here is derived from an EMBL/GenBank/DDBJ whole genome shotgun (WGS) entry which is preliminary data.</text>
</comment>
<evidence type="ECO:0000313" key="2">
    <source>
        <dbReference type="Proteomes" id="UP000281406"/>
    </source>
</evidence>
<gene>
    <name evidence="1" type="ORF">DPX16_1901</name>
</gene>
<dbReference type="Proteomes" id="UP000281406">
    <property type="component" value="Unassembled WGS sequence"/>
</dbReference>
<evidence type="ECO:0000313" key="1">
    <source>
        <dbReference type="EMBL" id="ROL52285.1"/>
    </source>
</evidence>